<organism evidence="2 3">
    <name type="scientific">Bradyrhizobium denitrificans</name>
    <dbReference type="NCBI Taxonomy" id="2734912"/>
    <lineage>
        <taxon>Bacteria</taxon>
        <taxon>Pseudomonadati</taxon>
        <taxon>Pseudomonadota</taxon>
        <taxon>Alphaproteobacteria</taxon>
        <taxon>Hyphomicrobiales</taxon>
        <taxon>Nitrobacteraceae</taxon>
        <taxon>Bradyrhizobium</taxon>
    </lineage>
</organism>
<name>A0ABS5GEF5_9BRAD</name>
<gene>
    <name evidence="2" type="ORF">JQ619_28570</name>
</gene>
<proteinExistence type="predicted"/>
<evidence type="ECO:0000313" key="3">
    <source>
        <dbReference type="Proteomes" id="UP001314635"/>
    </source>
</evidence>
<comment type="caution">
    <text evidence="2">The sequence shown here is derived from an EMBL/GenBank/DDBJ whole genome shotgun (WGS) entry which is preliminary data.</text>
</comment>
<keyword evidence="3" id="KW-1185">Reference proteome</keyword>
<accession>A0ABS5GEF5</accession>
<dbReference type="Proteomes" id="UP001314635">
    <property type="component" value="Unassembled WGS sequence"/>
</dbReference>
<sequence length="50" mass="5396">MAFMAHSLVNETDHRSIDGRKDRAIPSSGTIDKPAINILAHPRRGSNAGI</sequence>
<protein>
    <recommendedName>
        <fullName evidence="4">Transposase</fullName>
    </recommendedName>
</protein>
<feature type="region of interest" description="Disordered" evidence="1">
    <location>
        <begin position="1"/>
        <end position="30"/>
    </location>
</feature>
<evidence type="ECO:0008006" key="4">
    <source>
        <dbReference type="Google" id="ProtNLM"/>
    </source>
</evidence>
<reference evidence="3" key="1">
    <citation type="journal article" date="2021" name="ISME J.">
        <title>Evolutionary origin and ecological implication of a unique nif island in free-living Bradyrhizobium lineages.</title>
        <authorList>
            <person name="Tao J."/>
        </authorList>
    </citation>
    <scope>NUCLEOTIDE SEQUENCE [LARGE SCALE GENOMIC DNA]</scope>
    <source>
        <strain evidence="3">SZCCT0094</strain>
    </source>
</reference>
<dbReference type="EMBL" id="JAFCLK010000032">
    <property type="protein sequence ID" value="MBR1139717.1"/>
    <property type="molecule type" value="Genomic_DNA"/>
</dbReference>
<dbReference type="RefSeq" id="WP_168167923.1">
    <property type="nucleotide sequence ID" value="NZ_JABFDP010000003.1"/>
</dbReference>
<evidence type="ECO:0000313" key="2">
    <source>
        <dbReference type="EMBL" id="MBR1139717.1"/>
    </source>
</evidence>
<evidence type="ECO:0000256" key="1">
    <source>
        <dbReference type="SAM" id="MobiDB-lite"/>
    </source>
</evidence>
<feature type="compositionally biased region" description="Basic and acidic residues" evidence="1">
    <location>
        <begin position="11"/>
        <end position="24"/>
    </location>
</feature>